<reference evidence="20" key="1">
    <citation type="submission" date="2025-08" db="UniProtKB">
        <authorList>
            <consortium name="RefSeq"/>
        </authorList>
    </citation>
    <scope>IDENTIFICATION</scope>
    <source>
        <tissue evidence="20">Seedling</tissue>
    </source>
</reference>
<evidence type="ECO:0000256" key="7">
    <source>
        <dbReference type="ARBA" id="ARBA00022737"/>
    </source>
</evidence>
<keyword evidence="7" id="KW-0677">Repeat</keyword>
<dbReference type="SUPFAM" id="SSF52047">
    <property type="entry name" value="RNI-like"/>
    <property type="match status" value="1"/>
</dbReference>
<feature type="domain" description="Leucine-rich repeat-containing N-terminal plant-type" evidence="18">
    <location>
        <begin position="168"/>
        <end position="179"/>
    </location>
</feature>
<keyword evidence="11 16" id="KW-1133">Transmembrane helix</keyword>
<evidence type="ECO:0000256" key="12">
    <source>
        <dbReference type="ARBA" id="ARBA00023136"/>
    </source>
</evidence>
<keyword evidence="3" id="KW-0723">Serine/threonine-protein kinase</keyword>
<dbReference type="SUPFAM" id="SSF52058">
    <property type="entry name" value="L domain-like"/>
    <property type="match status" value="1"/>
</dbReference>
<evidence type="ECO:0000256" key="4">
    <source>
        <dbReference type="ARBA" id="ARBA00022614"/>
    </source>
</evidence>
<keyword evidence="9" id="KW-0418">Kinase</keyword>
<evidence type="ECO:0000259" key="18">
    <source>
        <dbReference type="Pfam" id="PF08263"/>
    </source>
</evidence>
<dbReference type="PROSITE" id="PS00107">
    <property type="entry name" value="PROTEIN_KINASE_ATP"/>
    <property type="match status" value="1"/>
</dbReference>
<comment type="catalytic activity">
    <reaction evidence="14">
        <text>L-seryl-[protein] + ATP = O-phospho-L-seryl-[protein] + ADP + H(+)</text>
        <dbReference type="Rhea" id="RHEA:17989"/>
        <dbReference type="Rhea" id="RHEA-COMP:9863"/>
        <dbReference type="Rhea" id="RHEA-COMP:11604"/>
        <dbReference type="ChEBI" id="CHEBI:15378"/>
        <dbReference type="ChEBI" id="CHEBI:29999"/>
        <dbReference type="ChEBI" id="CHEBI:30616"/>
        <dbReference type="ChEBI" id="CHEBI:83421"/>
        <dbReference type="ChEBI" id="CHEBI:456216"/>
        <dbReference type="EC" id="2.7.11.1"/>
    </reaction>
</comment>
<evidence type="ECO:0000256" key="5">
    <source>
        <dbReference type="ARBA" id="ARBA00022679"/>
    </source>
</evidence>
<keyword evidence="12 16" id="KW-0472">Membrane</keyword>
<dbReference type="Gene3D" id="3.30.200.20">
    <property type="entry name" value="Phosphorylase Kinase, domain 1"/>
    <property type="match status" value="1"/>
</dbReference>
<proteinExistence type="predicted"/>
<dbReference type="InterPro" id="IPR032675">
    <property type="entry name" value="LRR_dom_sf"/>
</dbReference>
<dbReference type="InterPro" id="IPR011009">
    <property type="entry name" value="Kinase-like_dom_sf"/>
</dbReference>
<evidence type="ECO:0000256" key="8">
    <source>
        <dbReference type="ARBA" id="ARBA00022741"/>
    </source>
</evidence>
<evidence type="ECO:0000256" key="9">
    <source>
        <dbReference type="ARBA" id="ARBA00022777"/>
    </source>
</evidence>
<dbReference type="GeneID" id="107422821"/>
<dbReference type="Pfam" id="PF13855">
    <property type="entry name" value="LRR_8"/>
    <property type="match status" value="1"/>
</dbReference>
<feature type="binding site" evidence="15">
    <location>
        <position position="837"/>
    </location>
    <ligand>
        <name>ATP</name>
        <dbReference type="ChEBI" id="CHEBI:30616"/>
    </ligand>
</feature>
<gene>
    <name evidence="20" type="primary">LOC107422821</name>
</gene>
<dbReference type="InterPro" id="IPR051420">
    <property type="entry name" value="Ser_Thr_Kinases_DiverseReg"/>
</dbReference>
<evidence type="ECO:0000313" key="19">
    <source>
        <dbReference type="Proteomes" id="UP001652623"/>
    </source>
</evidence>
<evidence type="ECO:0000256" key="10">
    <source>
        <dbReference type="ARBA" id="ARBA00022840"/>
    </source>
</evidence>
<dbReference type="Pfam" id="PF08263">
    <property type="entry name" value="LRRNT_2"/>
    <property type="match status" value="2"/>
</dbReference>
<dbReference type="Proteomes" id="UP001652623">
    <property type="component" value="Chromosome 3"/>
</dbReference>
<dbReference type="InterPro" id="IPR003591">
    <property type="entry name" value="Leu-rich_rpt_typical-subtyp"/>
</dbReference>
<evidence type="ECO:0000256" key="15">
    <source>
        <dbReference type="PROSITE-ProRule" id="PRU10141"/>
    </source>
</evidence>
<evidence type="ECO:0000259" key="17">
    <source>
        <dbReference type="Pfam" id="PF00069"/>
    </source>
</evidence>
<sequence length="1107" mass="122026">MVMESQTAALLIFYVDLFLEIIIDLLCSPVDLLLLAGGLTAGMLSPWWSKITVSVDEANLDSTSFDLRVNKESLSLFGPYCCWDIGNLATGSSPFPFRVACTAANLSCTSSRTTRGKGGEAEALVKWKNSLGNQTNSLFLASWKMLLPQSSTSTRSANNSSCNLKRRSTSPCHWAGVKCYESGSVANINLANHNLRGTLQNFDFSSFPNIESLVLSNNSLYGTIPPTISNLSKLIYLDLSSNHFYGNIPYEICLLTSLRVFYVDLNYFNGSIPHEIGKLVYVEEFFVKRNNLLGSIPRSIGNMSKLTALVLSENKFSGSIPSEVGQLKSLNRLYLDENQLSGSIPTSIGNLSNLTILNLGENKLSGFIPREIGQLKSITTFCLYENYLTGSIPESIGNLIFLIDLNLSYNNITGSIPLGMNNFTELESLQVDENFLSGNLPENICLGQKLTWFTASNNYFTGPIPKSVRNCTTLVTLSLEKNQLTGNISDGIGIHRNLDYMDLSNNKFFGKLTRNCGELRKLTKLNISNNKISGKLLPELGKATQLHILDLSSNLLFGNIPKELGGIRTLFILKLNNNMLSGKVPAEIGMLSNLEQLDLAANKLNGPIPIDFGQFSKLLQLNLRDNNLNGTIPFHIGNLHTLENLDLSQNILTGELPVELGNLRMLETFNLSHNKLSGLIPLTFKDMISLILVDVSYNLLEGPLPYVKAFTEAPKAALENNKGLCGNNTSLKPCSLPRKDSKKVIVLIIIPIFGTLSLLFFIGVLFIRQKRQRNVDEPQQTQTRVFFAALSHDGRMVHQEIVEATENFDSKYCIGVGGYGSVYKTLLSTGQLVAVKKFHENDGVMASEEAFTSEISVLTTVCHRNIIKLYGFCSHTRHSFLVYEFMERGSLVKILSDDVEAKELEWSKRVNVVKGLAKAICYLHHECFPAIVHRDISSKNVLLDAEYEAHISDFGSARAFDPDSSNWHPFAGTVGYSAPELAYTAKINEKSDVYSFGVIALEVIMGKHPGDLVLSLSTSPLTEVHQILLKDVLDQRLSPPRRQLAGQVANTVEQAFGCLNPIPQSRPTMKQVSEKLSTSSALSLSKPFDMLTLKQLIDLTTCASSAA</sequence>
<dbReference type="Gene3D" id="1.10.510.10">
    <property type="entry name" value="Transferase(Phosphotransferase) domain 1"/>
    <property type="match status" value="1"/>
</dbReference>
<keyword evidence="19" id="KW-1185">Reference proteome</keyword>
<dbReference type="PANTHER" id="PTHR48005:SF70">
    <property type="entry name" value="MDIS1-INTERACTING RECEPTOR LIKE KINASE 2-LIKE"/>
    <property type="match status" value="1"/>
</dbReference>
<evidence type="ECO:0000256" key="16">
    <source>
        <dbReference type="SAM" id="Phobius"/>
    </source>
</evidence>
<comment type="subcellular location">
    <subcellularLocation>
        <location evidence="1">Membrane</location>
    </subcellularLocation>
</comment>
<dbReference type="InterPro" id="IPR013210">
    <property type="entry name" value="LRR_N_plant-typ"/>
</dbReference>
<feature type="transmembrane region" description="Helical" evidence="16">
    <location>
        <begin position="744"/>
        <end position="767"/>
    </location>
</feature>
<dbReference type="InterPro" id="IPR000719">
    <property type="entry name" value="Prot_kinase_dom"/>
</dbReference>
<keyword evidence="10 15" id="KW-0067">ATP-binding</keyword>
<evidence type="ECO:0000313" key="20">
    <source>
        <dbReference type="RefSeq" id="XP_048332874.2"/>
    </source>
</evidence>
<keyword evidence="5" id="KW-0808">Transferase</keyword>
<dbReference type="SMART" id="SM00369">
    <property type="entry name" value="LRR_TYP"/>
    <property type="match status" value="7"/>
</dbReference>
<evidence type="ECO:0000256" key="14">
    <source>
        <dbReference type="ARBA" id="ARBA00048679"/>
    </source>
</evidence>
<dbReference type="InterPro" id="IPR001611">
    <property type="entry name" value="Leu-rich_rpt"/>
</dbReference>
<dbReference type="Pfam" id="PF00560">
    <property type="entry name" value="LRR_1"/>
    <property type="match status" value="10"/>
</dbReference>
<dbReference type="SUPFAM" id="SSF56112">
    <property type="entry name" value="Protein kinase-like (PK-like)"/>
    <property type="match status" value="1"/>
</dbReference>
<evidence type="ECO:0000256" key="3">
    <source>
        <dbReference type="ARBA" id="ARBA00022527"/>
    </source>
</evidence>
<dbReference type="PROSITE" id="PS00109">
    <property type="entry name" value="PROTEIN_KINASE_TYR"/>
    <property type="match status" value="1"/>
</dbReference>
<keyword evidence="8 15" id="KW-0547">Nucleotide-binding</keyword>
<organism evidence="19 20">
    <name type="scientific">Ziziphus jujuba</name>
    <name type="common">Chinese jujube</name>
    <name type="synonym">Ziziphus sativa</name>
    <dbReference type="NCBI Taxonomy" id="326968"/>
    <lineage>
        <taxon>Eukaryota</taxon>
        <taxon>Viridiplantae</taxon>
        <taxon>Streptophyta</taxon>
        <taxon>Embryophyta</taxon>
        <taxon>Tracheophyta</taxon>
        <taxon>Spermatophyta</taxon>
        <taxon>Magnoliopsida</taxon>
        <taxon>eudicotyledons</taxon>
        <taxon>Gunneridae</taxon>
        <taxon>Pentapetalae</taxon>
        <taxon>rosids</taxon>
        <taxon>fabids</taxon>
        <taxon>Rosales</taxon>
        <taxon>Rhamnaceae</taxon>
        <taxon>Paliureae</taxon>
        <taxon>Ziziphus</taxon>
    </lineage>
</organism>
<dbReference type="InterPro" id="IPR008266">
    <property type="entry name" value="Tyr_kinase_AS"/>
</dbReference>
<accession>A0ABM3IPR0</accession>
<dbReference type="Pfam" id="PF00069">
    <property type="entry name" value="Pkinase"/>
    <property type="match status" value="1"/>
</dbReference>
<feature type="domain" description="Protein kinase" evidence="17">
    <location>
        <begin position="812"/>
        <end position="1074"/>
    </location>
</feature>
<evidence type="ECO:0000256" key="6">
    <source>
        <dbReference type="ARBA" id="ARBA00022692"/>
    </source>
</evidence>
<comment type="catalytic activity">
    <reaction evidence="13">
        <text>L-threonyl-[protein] + ATP = O-phospho-L-threonyl-[protein] + ADP + H(+)</text>
        <dbReference type="Rhea" id="RHEA:46608"/>
        <dbReference type="Rhea" id="RHEA-COMP:11060"/>
        <dbReference type="Rhea" id="RHEA-COMP:11605"/>
        <dbReference type="ChEBI" id="CHEBI:15378"/>
        <dbReference type="ChEBI" id="CHEBI:30013"/>
        <dbReference type="ChEBI" id="CHEBI:30616"/>
        <dbReference type="ChEBI" id="CHEBI:61977"/>
        <dbReference type="ChEBI" id="CHEBI:456216"/>
        <dbReference type="EC" id="2.7.11.1"/>
    </reaction>
</comment>
<evidence type="ECO:0000256" key="13">
    <source>
        <dbReference type="ARBA" id="ARBA00047899"/>
    </source>
</evidence>
<protein>
    <recommendedName>
        <fullName evidence="2">non-specific serine/threonine protein kinase</fullName>
        <ecNumber evidence="2">2.7.11.1</ecNumber>
    </recommendedName>
</protein>
<evidence type="ECO:0000256" key="2">
    <source>
        <dbReference type="ARBA" id="ARBA00012513"/>
    </source>
</evidence>
<dbReference type="RefSeq" id="XP_048332874.2">
    <property type="nucleotide sequence ID" value="XM_048476917.2"/>
</dbReference>
<keyword evidence="6 16" id="KW-0812">Transmembrane</keyword>
<evidence type="ECO:0000256" key="1">
    <source>
        <dbReference type="ARBA" id="ARBA00004370"/>
    </source>
</evidence>
<keyword evidence="4" id="KW-0433">Leucine-rich repeat</keyword>
<dbReference type="PANTHER" id="PTHR48005">
    <property type="entry name" value="LEUCINE RICH REPEAT KINASE 2"/>
    <property type="match status" value="1"/>
</dbReference>
<name>A0ABM3IPR0_ZIZJJ</name>
<dbReference type="Gene3D" id="3.80.10.10">
    <property type="entry name" value="Ribonuclease Inhibitor"/>
    <property type="match status" value="2"/>
</dbReference>
<feature type="domain" description="Leucine-rich repeat-containing N-terminal plant-type" evidence="18">
    <location>
        <begin position="120"/>
        <end position="144"/>
    </location>
</feature>
<dbReference type="EC" id="2.7.11.1" evidence="2"/>
<dbReference type="InterPro" id="IPR017441">
    <property type="entry name" value="Protein_kinase_ATP_BS"/>
</dbReference>
<evidence type="ECO:0000256" key="11">
    <source>
        <dbReference type="ARBA" id="ARBA00022989"/>
    </source>
</evidence>